<reference evidence="1" key="1">
    <citation type="submission" date="2021-06" db="EMBL/GenBank/DDBJ databases">
        <authorList>
            <person name="Kallberg Y."/>
            <person name="Tangrot J."/>
            <person name="Rosling A."/>
        </authorList>
    </citation>
    <scope>NUCLEOTIDE SEQUENCE</scope>
    <source>
        <strain evidence="1">IL203A</strain>
    </source>
</reference>
<evidence type="ECO:0000313" key="2">
    <source>
        <dbReference type="Proteomes" id="UP000789702"/>
    </source>
</evidence>
<sequence length="73" mass="7761">SDSSSLSNFDLSFITNGSSYNLKLEASNLSASLYNDFIDLTTDSIEDISSTVISLKTTNLSNISTNATSSTII</sequence>
<organism evidence="1 2">
    <name type="scientific">Dentiscutata heterogama</name>
    <dbReference type="NCBI Taxonomy" id="1316150"/>
    <lineage>
        <taxon>Eukaryota</taxon>
        <taxon>Fungi</taxon>
        <taxon>Fungi incertae sedis</taxon>
        <taxon>Mucoromycota</taxon>
        <taxon>Glomeromycotina</taxon>
        <taxon>Glomeromycetes</taxon>
        <taxon>Diversisporales</taxon>
        <taxon>Gigasporaceae</taxon>
        <taxon>Dentiscutata</taxon>
    </lineage>
</organism>
<accession>A0ACA9P8S6</accession>
<name>A0ACA9P8S6_9GLOM</name>
<dbReference type="Proteomes" id="UP000789702">
    <property type="component" value="Unassembled WGS sequence"/>
</dbReference>
<keyword evidence="2" id="KW-1185">Reference proteome</keyword>
<protein>
    <submittedName>
        <fullName evidence="1">14959_t:CDS:1</fullName>
    </submittedName>
</protein>
<dbReference type="EMBL" id="CAJVPU010025616">
    <property type="protein sequence ID" value="CAG8696877.1"/>
    <property type="molecule type" value="Genomic_DNA"/>
</dbReference>
<gene>
    <name evidence="1" type="ORF">DHETER_LOCUS11555</name>
</gene>
<feature type="non-terminal residue" evidence="1">
    <location>
        <position position="1"/>
    </location>
</feature>
<proteinExistence type="predicted"/>
<comment type="caution">
    <text evidence="1">The sequence shown here is derived from an EMBL/GenBank/DDBJ whole genome shotgun (WGS) entry which is preliminary data.</text>
</comment>
<evidence type="ECO:0000313" key="1">
    <source>
        <dbReference type="EMBL" id="CAG8696877.1"/>
    </source>
</evidence>